<protein>
    <submittedName>
        <fullName evidence="2">Uncharacterized protein</fullName>
    </submittedName>
</protein>
<keyword evidence="1" id="KW-1133">Transmembrane helix</keyword>
<proteinExistence type="predicted"/>
<sequence>MYDRLLFFNYVLIGKLNFILEIMKKIFAQISRYLLFFTPLHSLLLLTASFSKELRDLQYHPTDSLDWVILIYLVPAIAAAFLNQLIPYTYFDTTKHKIITTVYLSIGVMILFWNQSHWGYYLSRPSIPNSIKEVKRLVSELSLEPNIFPACNLKSKDRDWQLTSSKRFDYDTTQDRIEYFLDDISIRLSNEDETNWRQALNKTSFRLNISKGIKIHDFIQKNYTFEQPEAEYNQVCFFLAVDIFEFIDFDGNKIYYVGYSTHQLSNDHYAYYEFIIYENENGYQIKQSNRFFYDIAGIEGLEFPYFMLLFNIIYISFSGSIAAIHKSKS</sequence>
<feature type="transmembrane region" description="Helical" evidence="1">
    <location>
        <begin position="30"/>
        <end position="47"/>
    </location>
</feature>
<name>A0A828Y245_9LEPT</name>
<feature type="transmembrane region" description="Helical" evidence="1">
    <location>
        <begin position="98"/>
        <end position="116"/>
    </location>
</feature>
<comment type="caution">
    <text evidence="2">The sequence shown here is derived from an EMBL/GenBank/DDBJ whole genome shotgun (WGS) entry which is preliminary data.</text>
</comment>
<reference evidence="2" key="1">
    <citation type="submission" date="2012-10" db="EMBL/GenBank/DDBJ databases">
        <authorList>
            <person name="Harkins D.M."/>
            <person name="Durkin A.S."/>
            <person name="Brinkac L.M."/>
            <person name="Selengut J.D."/>
            <person name="Sanka R."/>
            <person name="DePew J."/>
            <person name="Purushe J."/>
            <person name="Picardeau M."/>
            <person name="Werts C."/>
            <person name="Goarant C."/>
            <person name="Vinetz J.M."/>
            <person name="Sutton G.G."/>
            <person name="Nelson W.C."/>
            <person name="Fouts D.E."/>
        </authorList>
    </citation>
    <scope>NUCLEOTIDE SEQUENCE [LARGE SCALE GENOMIC DNA]</scope>
    <source>
        <strain evidence="2">200802841</strain>
    </source>
</reference>
<keyword evidence="1" id="KW-0812">Transmembrane</keyword>
<accession>A0A828Y245</accession>
<evidence type="ECO:0000256" key="1">
    <source>
        <dbReference type="SAM" id="Phobius"/>
    </source>
</evidence>
<dbReference type="EMBL" id="AKWH02000068">
    <property type="protein sequence ID" value="EKO50208.1"/>
    <property type="molecule type" value="Genomic_DNA"/>
</dbReference>
<gene>
    <name evidence="2" type="ORF">LEP1GSC131_2823</name>
</gene>
<keyword evidence="3" id="KW-1185">Reference proteome</keyword>
<organism evidence="2 3">
    <name type="scientific">Leptospira kirschneri str. 200802841</name>
    <dbReference type="NCBI Taxonomy" id="1193047"/>
    <lineage>
        <taxon>Bacteria</taxon>
        <taxon>Pseudomonadati</taxon>
        <taxon>Spirochaetota</taxon>
        <taxon>Spirochaetia</taxon>
        <taxon>Leptospirales</taxon>
        <taxon>Leptospiraceae</taxon>
        <taxon>Leptospira</taxon>
    </lineage>
</organism>
<dbReference type="Proteomes" id="UP000006339">
    <property type="component" value="Unassembled WGS sequence"/>
</dbReference>
<keyword evidence="1" id="KW-0472">Membrane</keyword>
<evidence type="ECO:0000313" key="2">
    <source>
        <dbReference type="EMBL" id="EKO50208.1"/>
    </source>
</evidence>
<dbReference type="AlphaFoldDB" id="A0A828Y245"/>
<evidence type="ECO:0000313" key="3">
    <source>
        <dbReference type="Proteomes" id="UP000006339"/>
    </source>
</evidence>
<feature type="transmembrane region" description="Helical" evidence="1">
    <location>
        <begin position="303"/>
        <end position="324"/>
    </location>
</feature>
<feature type="transmembrane region" description="Helical" evidence="1">
    <location>
        <begin position="67"/>
        <end position="86"/>
    </location>
</feature>